<evidence type="ECO:0000313" key="1">
    <source>
        <dbReference type="EMBL" id="QQP52610.1"/>
    </source>
</evidence>
<evidence type="ECO:0000313" key="2">
    <source>
        <dbReference type="Proteomes" id="UP000595437"/>
    </source>
</evidence>
<dbReference type="OrthoDB" id="10017160at2759"/>
<dbReference type="EMBL" id="CP045892">
    <property type="protein sequence ID" value="QQP52610.1"/>
    <property type="molecule type" value="Genomic_DNA"/>
</dbReference>
<accession>A0A7T8HMG6</accession>
<gene>
    <name evidence="1" type="ORF">FKW44_004810</name>
</gene>
<sequence length="58" mass="6815">MDTPYFRSYFLIQIKLAKTVNKIHGALNSTFPNSSPGLSTIKRWKMDFDNGRLLRRRL</sequence>
<name>A0A7T8HMG6_CALRO</name>
<dbReference type="Proteomes" id="UP000595437">
    <property type="component" value="Chromosome 3"/>
</dbReference>
<organism evidence="1 2">
    <name type="scientific">Caligus rogercresseyi</name>
    <name type="common">Sea louse</name>
    <dbReference type="NCBI Taxonomy" id="217165"/>
    <lineage>
        <taxon>Eukaryota</taxon>
        <taxon>Metazoa</taxon>
        <taxon>Ecdysozoa</taxon>
        <taxon>Arthropoda</taxon>
        <taxon>Crustacea</taxon>
        <taxon>Multicrustacea</taxon>
        <taxon>Hexanauplia</taxon>
        <taxon>Copepoda</taxon>
        <taxon>Siphonostomatoida</taxon>
        <taxon>Caligidae</taxon>
        <taxon>Caligus</taxon>
    </lineage>
</organism>
<keyword evidence="2" id="KW-1185">Reference proteome</keyword>
<dbReference type="AlphaFoldDB" id="A0A7T8HMG6"/>
<protein>
    <recommendedName>
        <fullName evidence="3">Mos1 transposase HTH domain-containing protein</fullName>
    </recommendedName>
</protein>
<reference evidence="2" key="1">
    <citation type="submission" date="2021-01" db="EMBL/GenBank/DDBJ databases">
        <title>Caligus Genome Assembly.</title>
        <authorList>
            <person name="Gallardo-Escarate C."/>
        </authorList>
    </citation>
    <scope>NUCLEOTIDE SEQUENCE [LARGE SCALE GENOMIC DNA]</scope>
</reference>
<proteinExistence type="predicted"/>
<feature type="non-terminal residue" evidence="1">
    <location>
        <position position="58"/>
    </location>
</feature>
<evidence type="ECO:0008006" key="3">
    <source>
        <dbReference type="Google" id="ProtNLM"/>
    </source>
</evidence>